<dbReference type="EMBL" id="JBANMG010000009">
    <property type="protein sequence ID" value="KAK6949232.1"/>
    <property type="molecule type" value="Genomic_DNA"/>
</dbReference>
<name>A0AAX6MAK8_9PEZI</name>
<keyword evidence="8" id="KW-0812">Transmembrane</keyword>
<evidence type="ECO:0000256" key="2">
    <source>
        <dbReference type="ARBA" id="ARBA00010401"/>
    </source>
</evidence>
<comment type="pathway">
    <text evidence="1">Nucleotide-sugar biosynthesis; UDP-N-acetyl-alpha-D-glucosamine biosynthesis; UDP-N-acetyl-alpha-D-glucosamine from N-acetyl-alpha-D-glucosamine 1-phosphate: step 1/1.</text>
</comment>
<dbReference type="InterPro" id="IPR021514">
    <property type="entry name" value="DUF3176"/>
</dbReference>
<comment type="similarity">
    <text evidence="2">Belongs to the UDPGP type 1 family.</text>
</comment>
<evidence type="ECO:0000313" key="9">
    <source>
        <dbReference type="EMBL" id="KAK6949232.1"/>
    </source>
</evidence>
<keyword evidence="8" id="KW-1133">Transmembrane helix</keyword>
<keyword evidence="10" id="KW-1185">Reference proteome</keyword>
<keyword evidence="4" id="KW-0808">Transferase</keyword>
<evidence type="ECO:0000313" key="10">
    <source>
        <dbReference type="Proteomes" id="UP001369815"/>
    </source>
</evidence>
<gene>
    <name evidence="9" type="ORF">Daesc_009306</name>
</gene>
<feature type="transmembrane region" description="Helical" evidence="8">
    <location>
        <begin position="649"/>
        <end position="672"/>
    </location>
</feature>
<dbReference type="PANTHER" id="PTHR11952">
    <property type="entry name" value="UDP- GLUCOSE PYROPHOSPHORYLASE"/>
    <property type="match status" value="1"/>
</dbReference>
<dbReference type="SUPFAM" id="SSF53448">
    <property type="entry name" value="Nucleotide-diphospho-sugar transferases"/>
    <property type="match status" value="1"/>
</dbReference>
<comment type="catalytic activity">
    <reaction evidence="6">
        <text>N-acetyl-alpha-D-glucosamine 1-phosphate + UTP + H(+) = UDP-N-acetyl-alpha-D-glucosamine + diphosphate</text>
        <dbReference type="Rhea" id="RHEA:13509"/>
        <dbReference type="ChEBI" id="CHEBI:15378"/>
        <dbReference type="ChEBI" id="CHEBI:33019"/>
        <dbReference type="ChEBI" id="CHEBI:46398"/>
        <dbReference type="ChEBI" id="CHEBI:57705"/>
        <dbReference type="ChEBI" id="CHEBI:57776"/>
        <dbReference type="EC" id="2.7.7.23"/>
    </reaction>
</comment>
<dbReference type="EC" id="2.7.7.23" evidence="3"/>
<feature type="region of interest" description="Disordered" evidence="7">
    <location>
        <begin position="429"/>
        <end position="461"/>
    </location>
</feature>
<keyword evidence="8" id="KW-0472">Membrane</keyword>
<evidence type="ECO:0000256" key="4">
    <source>
        <dbReference type="ARBA" id="ARBA00022679"/>
    </source>
</evidence>
<evidence type="ECO:0000256" key="7">
    <source>
        <dbReference type="SAM" id="MobiDB-lite"/>
    </source>
</evidence>
<dbReference type="GO" id="GO:0003977">
    <property type="term" value="F:UDP-N-acetylglucosamine diphosphorylase activity"/>
    <property type="evidence" value="ECO:0007669"/>
    <property type="project" value="UniProtKB-EC"/>
</dbReference>
<feature type="region of interest" description="Disordered" evidence="7">
    <location>
        <begin position="574"/>
        <end position="594"/>
    </location>
</feature>
<dbReference type="Proteomes" id="UP001369815">
    <property type="component" value="Unassembled WGS sequence"/>
</dbReference>
<evidence type="ECO:0000256" key="5">
    <source>
        <dbReference type="ARBA" id="ARBA00022695"/>
    </source>
</evidence>
<accession>A0AAX6MAK8</accession>
<protein>
    <recommendedName>
        <fullName evidence="3">UDP-N-acetylglucosamine diphosphorylase</fullName>
        <ecNumber evidence="3">2.7.7.23</ecNumber>
    </recommendedName>
</protein>
<feature type="transmembrane region" description="Helical" evidence="8">
    <location>
        <begin position="1078"/>
        <end position="1098"/>
    </location>
</feature>
<sequence length="1165" mass="130649">MPEFTPAEYQNLKSVYEKAGQGHVFTYFDSLSQPEQAAFFEQLQKIDPVRVHKLRELALNPPTEEGQAVLEPLPESANASIYDSKPEDIQRWYDLGLELIGKGEVAVVLLAGGQGTRLGSKAPKGAYDIKLPSHKSLFQIQAERILKVQELAAARAADPSKAVIPWFIMTSGPTRGPTEKFFKKEKLDELSDEENAIRAKGKPYFGLDPKNVTIFEQGVLPCITNDGKFMLASKGKLAVAPDGNGGLYKALQDEGVLDKMRPNIKHVHAYCVDNCLAKVADPIFIGFAAEKKVKIATKVVRKRDAKESVGLILQKNGKPDVVEYSEVDDATCQAVDPKQPNILKFRAANIVNHYYSFEYLDSMGDAVNNLPPHVARKKIPFFDTEKGEAVDPKTPNGIKLEQFVFDNFKWLNLDEFACFEVKREEEFSPLKNADPAQKADGTFEKEPEDSPTTSRRHIKEQGRRWVEAVGATVKNGDADGGLEVSPLTSYAGEESRRFHNTTHPAEEEAKFVFIVVKRGAFRGPWLEFKNFSLLHLDAIIMPYSLEQALGGSKSNESAPKTQFTQQSSSALSLLSRNQSTDSQRPHDSRLKENKLEQPNIAHETTWLWVFRVWKFQFLASLTCSFSLVGLVIIAANFSEHPLSDWPLTFISINGIVAILTALMKGPLMVLIADSISQAKWLWFTRKGQAGRQLIDLELIDNASRGPWGSFIWLYNYPLGLHFISFGALLTTLVVGVDVFSQLLITTEGRAVIDPQQTAHISWVIDTYSPIDNPTWVAAVNNGIYSSVVDDLPIHCPSGNCTWDSVVPSVGGHGPDVINGPRPNSTWQHDDLDRIFPLDVRLEYNTPLSQVITILDTNNSIGVYADWSENGHISIGEFVVFDIPMDYPRYSFGEPTVTKCSFWYCMQAFTASVQSGQSMQTMATTEKVSYTTYWNSTDPEMRQDINTIPPMGGIFSDIPGFNMKGRNFSAGPLYFYYPEFGYDLSSINSVMHATPARQFTFRWQKPDGLPARESRLELHEPTFFQVWNYTANDRLAWANKIAKSLTNVIRLQTHPSYENDTYAGNVWIKRTYIKVSWPWIAYPITILLATLLLFAGNIYRTLSTNQRVWGTGMLAILMSDIDRSIKDLAGDSDRSNDELIKATGHTIVRLEEDESGWAFRHKKDSE</sequence>
<dbReference type="Pfam" id="PF11374">
    <property type="entry name" value="DUF3176"/>
    <property type="match status" value="1"/>
</dbReference>
<evidence type="ECO:0000256" key="1">
    <source>
        <dbReference type="ARBA" id="ARBA00005208"/>
    </source>
</evidence>
<dbReference type="InterPro" id="IPR039741">
    <property type="entry name" value="UDP-sugar_pyrophosphorylase"/>
</dbReference>
<dbReference type="GO" id="GO:0006048">
    <property type="term" value="P:UDP-N-acetylglucosamine biosynthetic process"/>
    <property type="evidence" value="ECO:0007669"/>
    <property type="project" value="TreeGrafter"/>
</dbReference>
<keyword evidence="5" id="KW-0548">Nucleotidyltransferase</keyword>
<dbReference type="Pfam" id="PF01704">
    <property type="entry name" value="UDPGP"/>
    <property type="match status" value="1"/>
</dbReference>
<reference evidence="9 10" key="1">
    <citation type="journal article" date="2024" name="Front Chem Biol">
        <title>Unveiling the potential of Daldinia eschscholtzii MFLUCC 19-0629 through bioactivity and bioinformatics studies for enhanced sustainable agriculture production.</title>
        <authorList>
            <person name="Brooks S."/>
            <person name="Weaver J.A."/>
            <person name="Klomchit A."/>
            <person name="Alharthi S.A."/>
            <person name="Onlamun T."/>
            <person name="Nurani R."/>
            <person name="Vong T.K."/>
            <person name="Alberti F."/>
            <person name="Greco C."/>
        </authorList>
    </citation>
    <scope>NUCLEOTIDE SEQUENCE [LARGE SCALE GENOMIC DNA]</scope>
    <source>
        <strain evidence="9">MFLUCC 19-0629</strain>
    </source>
</reference>
<feature type="transmembrane region" description="Helical" evidence="8">
    <location>
        <begin position="617"/>
        <end position="637"/>
    </location>
</feature>
<feature type="compositionally biased region" description="Basic and acidic residues" evidence="7">
    <location>
        <begin position="583"/>
        <end position="594"/>
    </location>
</feature>
<feature type="transmembrane region" description="Helical" evidence="8">
    <location>
        <begin position="718"/>
        <end position="739"/>
    </location>
</feature>
<comment type="caution">
    <text evidence="9">The sequence shown here is derived from an EMBL/GenBank/DDBJ whole genome shotgun (WGS) entry which is preliminary data.</text>
</comment>
<dbReference type="CDD" id="cd04193">
    <property type="entry name" value="UDPGlcNAc_PPase"/>
    <property type="match status" value="1"/>
</dbReference>
<dbReference type="Gene3D" id="3.90.550.10">
    <property type="entry name" value="Spore Coat Polysaccharide Biosynthesis Protein SpsA, Chain A"/>
    <property type="match status" value="1"/>
</dbReference>
<dbReference type="InterPro" id="IPR029044">
    <property type="entry name" value="Nucleotide-diphossugar_trans"/>
</dbReference>
<evidence type="ECO:0000256" key="3">
    <source>
        <dbReference type="ARBA" id="ARBA00012457"/>
    </source>
</evidence>
<dbReference type="InterPro" id="IPR002618">
    <property type="entry name" value="UDPGP_fam"/>
</dbReference>
<dbReference type="PANTHER" id="PTHR11952:SF2">
    <property type="entry name" value="LD24639P"/>
    <property type="match status" value="1"/>
</dbReference>
<proteinExistence type="inferred from homology"/>
<organism evidence="9 10">
    <name type="scientific">Daldinia eschscholtzii</name>
    <dbReference type="NCBI Taxonomy" id="292717"/>
    <lineage>
        <taxon>Eukaryota</taxon>
        <taxon>Fungi</taxon>
        <taxon>Dikarya</taxon>
        <taxon>Ascomycota</taxon>
        <taxon>Pezizomycotina</taxon>
        <taxon>Sordariomycetes</taxon>
        <taxon>Xylariomycetidae</taxon>
        <taxon>Xylariales</taxon>
        <taxon>Hypoxylaceae</taxon>
        <taxon>Daldinia</taxon>
    </lineage>
</organism>
<dbReference type="AlphaFoldDB" id="A0AAX6MAK8"/>
<evidence type="ECO:0000256" key="8">
    <source>
        <dbReference type="SAM" id="Phobius"/>
    </source>
</evidence>
<evidence type="ECO:0000256" key="6">
    <source>
        <dbReference type="ARBA" id="ARBA00048493"/>
    </source>
</evidence>